<dbReference type="AlphaFoldDB" id="A0A2I0IDX8"/>
<keyword evidence="2" id="KW-1185">Reference proteome</keyword>
<organism evidence="1 2">
    <name type="scientific">Punica granatum</name>
    <name type="common">Pomegranate</name>
    <dbReference type="NCBI Taxonomy" id="22663"/>
    <lineage>
        <taxon>Eukaryota</taxon>
        <taxon>Viridiplantae</taxon>
        <taxon>Streptophyta</taxon>
        <taxon>Embryophyta</taxon>
        <taxon>Tracheophyta</taxon>
        <taxon>Spermatophyta</taxon>
        <taxon>Magnoliopsida</taxon>
        <taxon>eudicotyledons</taxon>
        <taxon>Gunneridae</taxon>
        <taxon>Pentapetalae</taxon>
        <taxon>rosids</taxon>
        <taxon>malvids</taxon>
        <taxon>Myrtales</taxon>
        <taxon>Lythraceae</taxon>
        <taxon>Punica</taxon>
    </lineage>
</organism>
<gene>
    <name evidence="1" type="ORF">CRG98_037730</name>
</gene>
<sequence length="80" mass="9153">MFYLALGCEERVGKEFESRVTRLNAWKGAQVQRMHVRARMGAREDVRRAAGRAGARLGVQRVYCSPESTSFTRNHLNDLK</sequence>
<reference evidence="1 2" key="1">
    <citation type="submission" date="2017-11" db="EMBL/GenBank/DDBJ databases">
        <title>De-novo sequencing of pomegranate (Punica granatum L.) genome.</title>
        <authorList>
            <person name="Akparov Z."/>
            <person name="Amiraslanov A."/>
            <person name="Hajiyeva S."/>
            <person name="Abbasov M."/>
            <person name="Kaur K."/>
            <person name="Hamwieh A."/>
            <person name="Solovyev V."/>
            <person name="Salamov A."/>
            <person name="Braich B."/>
            <person name="Kosarev P."/>
            <person name="Mahmoud A."/>
            <person name="Hajiyev E."/>
            <person name="Babayeva S."/>
            <person name="Izzatullayeva V."/>
            <person name="Mammadov A."/>
            <person name="Mammadov A."/>
            <person name="Sharifova S."/>
            <person name="Ojaghi J."/>
            <person name="Eynullazada K."/>
            <person name="Bayramov B."/>
            <person name="Abdulazimova A."/>
            <person name="Shahmuradov I."/>
        </authorList>
    </citation>
    <scope>NUCLEOTIDE SEQUENCE [LARGE SCALE GENOMIC DNA]</scope>
    <source>
        <strain evidence="2">cv. AG2017</strain>
        <tissue evidence="1">Leaf</tissue>
    </source>
</reference>
<dbReference type="Proteomes" id="UP000233551">
    <property type="component" value="Unassembled WGS sequence"/>
</dbReference>
<name>A0A2I0IDX8_PUNGR</name>
<proteinExistence type="predicted"/>
<accession>A0A2I0IDX8</accession>
<evidence type="ECO:0000313" key="2">
    <source>
        <dbReference type="Proteomes" id="UP000233551"/>
    </source>
</evidence>
<comment type="caution">
    <text evidence="1">The sequence shown here is derived from an EMBL/GenBank/DDBJ whole genome shotgun (WGS) entry which is preliminary data.</text>
</comment>
<evidence type="ECO:0000313" key="1">
    <source>
        <dbReference type="EMBL" id="PKI41860.1"/>
    </source>
</evidence>
<protein>
    <submittedName>
        <fullName evidence="1">Uncharacterized protein</fullName>
    </submittedName>
</protein>
<dbReference type="EMBL" id="PGOL01003267">
    <property type="protein sequence ID" value="PKI41860.1"/>
    <property type="molecule type" value="Genomic_DNA"/>
</dbReference>